<proteinExistence type="predicted"/>
<dbReference type="InterPro" id="IPR036179">
    <property type="entry name" value="Ig-like_dom_sf"/>
</dbReference>
<dbReference type="SUPFAM" id="SSF48726">
    <property type="entry name" value="Immunoglobulin"/>
    <property type="match status" value="1"/>
</dbReference>
<evidence type="ECO:0000313" key="2">
    <source>
        <dbReference type="RefSeq" id="XP_055867116.1"/>
    </source>
</evidence>
<keyword evidence="1" id="KW-1185">Reference proteome</keyword>
<dbReference type="RefSeq" id="XP_055867116.1">
    <property type="nucleotide sequence ID" value="XM_056011141.1"/>
</dbReference>
<evidence type="ECO:0000313" key="1">
    <source>
        <dbReference type="Proteomes" id="UP001165740"/>
    </source>
</evidence>
<reference evidence="2" key="1">
    <citation type="submission" date="2025-08" db="UniProtKB">
        <authorList>
            <consortium name="RefSeq"/>
        </authorList>
    </citation>
    <scope>IDENTIFICATION</scope>
</reference>
<dbReference type="GeneID" id="106059656"/>
<dbReference type="OrthoDB" id="10378075at2759"/>
<organism evidence="1 2">
    <name type="scientific">Biomphalaria glabrata</name>
    <name type="common">Bloodfluke planorb</name>
    <name type="synonym">Freshwater snail</name>
    <dbReference type="NCBI Taxonomy" id="6526"/>
    <lineage>
        <taxon>Eukaryota</taxon>
        <taxon>Metazoa</taxon>
        <taxon>Spiralia</taxon>
        <taxon>Lophotrochozoa</taxon>
        <taxon>Mollusca</taxon>
        <taxon>Gastropoda</taxon>
        <taxon>Heterobranchia</taxon>
        <taxon>Euthyneura</taxon>
        <taxon>Panpulmonata</taxon>
        <taxon>Hygrophila</taxon>
        <taxon>Lymnaeoidea</taxon>
        <taxon>Planorbidae</taxon>
        <taxon>Biomphalaria</taxon>
    </lineage>
</organism>
<dbReference type="InterPro" id="IPR013783">
    <property type="entry name" value="Ig-like_fold"/>
</dbReference>
<gene>
    <name evidence="2" type="primary">LOC106059656</name>
</gene>
<protein>
    <submittedName>
        <fullName evidence="2">Uncharacterized protein LOC106059656</fullName>
    </submittedName>
</protein>
<dbReference type="Proteomes" id="UP001165740">
    <property type="component" value="Chromosome 14"/>
</dbReference>
<accession>A0A9W2YWI1</accession>
<dbReference type="AlphaFoldDB" id="A0A9W2YWI1"/>
<sequence>MSRVGRRLCYVFFITINTLEMCCKGSLEKGDLMFTVNNIRLLKKPSQTLIAVPGSRLELRCWTTRSGDNVTMTSSHGVSIADHFKNFSSLVIPAMTCTDTGSYFCQTNSKSARRVDIAMMMKCPPRLCHRQPSLKQLRANLGENKSIILCVVAANLNDTIFKLNGQRLNLLPRDYYRKVNVQQEKYQHNKYQLSSRPNRRNSFTYLLTISILNLTLQDLGHYTFVLQSEHGQRIKFSFFIYCNRCFLCQEQVKKHLLVGFNATIVRVRSSLGRFKIHSFRSSRTRRIGKKTRNSLSNAIYDITKKCGSFSCTVFDTYGAKLKGDLDVLNQLCPPFQTESIVTQYKHGDQRQYRFQFISTENISTTAQLDNETLVINNKDQTQEVSLQCRNKLFKYKCTFKHSNATNNVMKLTIKDVSNRSFTLKLQYRRNHRIKTSKRIKKIFFEDEKYLKFKLKIHPDRTLKKLQISGETVTSNTSSNEASYFILSNKTIVTVVIRNVTLYNECISSSCSARVITQGRQKLYKRNVRLKFIRRDTRKEKQANNQTQVIFTVNNVSGEGETFQFLTFPDTRTSLNCSGVNASIKHENNLLVNSRKSLTSVVINKTKCKDQGIYYCYSGNAVKTLAMGIKSCKSL</sequence>
<name>A0A9W2YWI1_BIOGL</name>
<dbReference type="Gene3D" id="2.60.40.10">
    <property type="entry name" value="Immunoglobulins"/>
    <property type="match status" value="1"/>
</dbReference>